<dbReference type="EMBL" id="LWCR01000005">
    <property type="protein sequence ID" value="OAN31353.1"/>
    <property type="molecule type" value="Genomic_DNA"/>
</dbReference>
<dbReference type="Proteomes" id="UP000078356">
    <property type="component" value="Unassembled WGS sequence"/>
</dbReference>
<dbReference type="AlphaFoldDB" id="A0A178LL08"/>
<evidence type="ECO:0000256" key="1">
    <source>
        <dbReference type="SAM" id="MobiDB-lite"/>
    </source>
</evidence>
<dbReference type="OrthoDB" id="6959213at2"/>
<feature type="region of interest" description="Disordered" evidence="1">
    <location>
        <begin position="71"/>
        <end position="92"/>
    </location>
</feature>
<reference evidence="2 3" key="1">
    <citation type="submission" date="2016-04" db="EMBL/GenBank/DDBJ databases">
        <title>Draft Genome Sequences of Staphylococcus capitis Strain H36, S. capitis Strain H65, S. cohnii Strain H62, S. hominis Strain H69, Mycobacterium iranicum Strain H39, Plantibacter sp. Strain H53, Pseudomonas oryzihabitans Strain H72, and Microbacterium sp. Strain H83, isolated from residential settings.</title>
        <authorList>
            <person name="Lymperopoulou D."/>
            <person name="Adams R.I."/>
            <person name="Lindow S."/>
            <person name="Coil D.A."/>
            <person name="Jospin G."/>
            <person name="Eisen J.A."/>
        </authorList>
    </citation>
    <scope>NUCLEOTIDE SEQUENCE [LARGE SCALE GENOMIC DNA]</scope>
    <source>
        <strain evidence="2 3">H72</strain>
    </source>
</reference>
<dbReference type="RefSeq" id="WP_064307201.1">
    <property type="nucleotide sequence ID" value="NZ_LWCR01000005.1"/>
</dbReference>
<comment type="caution">
    <text evidence="2">The sequence shown here is derived from an EMBL/GenBank/DDBJ whole genome shotgun (WGS) entry which is preliminary data.</text>
</comment>
<protein>
    <submittedName>
        <fullName evidence="2">Uncharacterized protein</fullName>
    </submittedName>
</protein>
<accession>A0A178LL08</accession>
<organism evidence="2 3">
    <name type="scientific">Pseudomonas oryzihabitans</name>
    <dbReference type="NCBI Taxonomy" id="47885"/>
    <lineage>
        <taxon>Bacteria</taxon>
        <taxon>Pseudomonadati</taxon>
        <taxon>Pseudomonadota</taxon>
        <taxon>Gammaproteobacteria</taxon>
        <taxon>Pseudomonadales</taxon>
        <taxon>Pseudomonadaceae</taxon>
        <taxon>Pseudomonas</taxon>
    </lineage>
</organism>
<evidence type="ECO:0000313" key="3">
    <source>
        <dbReference type="Proteomes" id="UP000078356"/>
    </source>
</evidence>
<sequence>MTGLDSDCQEALRYAIRNCPARTTGQLAAIDYAERAIRQGLNALSPLEQKTLALELGFWLSHYQRIQEFSAPRPADAETAQTPAASPTCKVD</sequence>
<evidence type="ECO:0000313" key="2">
    <source>
        <dbReference type="EMBL" id="OAN31353.1"/>
    </source>
</evidence>
<proteinExistence type="predicted"/>
<name>A0A178LL08_9PSED</name>
<gene>
    <name evidence="2" type="ORF">A4V15_13455</name>
</gene>